<protein>
    <submittedName>
        <fullName evidence="3">Uncharacterized protein</fullName>
    </submittedName>
</protein>
<accession>A0AAV9GWC5</accession>
<sequence length="635" mass="71872">MSAFEEYLDRWGENLAASSFERQFLNALRFPSSGGPSFREKEIINEGSVDLPAPSLLSERSQGRLRALEVQQNGATRRVGVDLDSHDLDKKKNRTGPDTFLEWVRQLRRPHEGPAERSAPAGIIAILEDLGYDPTLHNRGVARPPLTQNPRYHCVLSYNQFHDAKLSYPSESAEFYRLKGSAYRTISFGQDDEPDSDGPDDHGATDTGRPRSRTKKGVPQAAVSQQLISYWGLELGPGLPWAAVLLVDPPLYNDPSRAIYFEQSEEDIRLRTWTRYEPAGAPIPPLPPIALQPPIEGYLFEGVPSMNWPTAELKMLDGCSMLDNLTKVILGDPSWDPDLGRTRGTIERRTKTMSWDPNFSEVAGLCCRVIMAKTSVEMQKMFGDAYRLKLASALELDLRDIAAFNFKDFDRRAWNLEWEGRRFTRLWKKREELELMRFKLKLNIGTVQTLFSEDTDLGRRSRERLATDDKVEESGKNAPLRRLEQQQVRSQMKLDLAEWENLELMADYADEMIKRITESYLQTVAACQASAATAQANFVGQITKMASVFVPVSLIAAIFSMGGNFAAGSSMFWIFWAISMPIAALLMAWMFGKDIWKISKEYVTETVGSYRKWVIEKLPGRKLVVETKKVPFGMA</sequence>
<feature type="transmembrane region" description="Helical" evidence="2">
    <location>
        <begin position="573"/>
        <end position="592"/>
    </location>
</feature>
<gene>
    <name evidence="3" type="ORF">QBC34DRAFT_436010</name>
</gene>
<feature type="transmembrane region" description="Helical" evidence="2">
    <location>
        <begin position="548"/>
        <end position="567"/>
    </location>
</feature>
<reference evidence="3" key="1">
    <citation type="journal article" date="2023" name="Mol. Phylogenet. Evol.">
        <title>Genome-scale phylogeny and comparative genomics of the fungal order Sordariales.</title>
        <authorList>
            <person name="Hensen N."/>
            <person name="Bonometti L."/>
            <person name="Westerberg I."/>
            <person name="Brannstrom I.O."/>
            <person name="Guillou S."/>
            <person name="Cros-Aarteil S."/>
            <person name="Calhoun S."/>
            <person name="Haridas S."/>
            <person name="Kuo A."/>
            <person name="Mondo S."/>
            <person name="Pangilinan J."/>
            <person name="Riley R."/>
            <person name="LaButti K."/>
            <person name="Andreopoulos B."/>
            <person name="Lipzen A."/>
            <person name="Chen C."/>
            <person name="Yan M."/>
            <person name="Daum C."/>
            <person name="Ng V."/>
            <person name="Clum A."/>
            <person name="Steindorff A."/>
            <person name="Ohm R.A."/>
            <person name="Martin F."/>
            <person name="Silar P."/>
            <person name="Natvig D.O."/>
            <person name="Lalanne C."/>
            <person name="Gautier V."/>
            <person name="Ament-Velasquez S.L."/>
            <person name="Kruys A."/>
            <person name="Hutchinson M.I."/>
            <person name="Powell A.J."/>
            <person name="Barry K."/>
            <person name="Miller A.N."/>
            <person name="Grigoriev I.V."/>
            <person name="Debuchy R."/>
            <person name="Gladieux P."/>
            <person name="Hiltunen Thoren M."/>
            <person name="Johannesson H."/>
        </authorList>
    </citation>
    <scope>NUCLEOTIDE SEQUENCE</scope>
    <source>
        <strain evidence="3">PSN243</strain>
    </source>
</reference>
<evidence type="ECO:0000313" key="4">
    <source>
        <dbReference type="Proteomes" id="UP001321760"/>
    </source>
</evidence>
<evidence type="ECO:0000313" key="3">
    <source>
        <dbReference type="EMBL" id="KAK4452214.1"/>
    </source>
</evidence>
<keyword evidence="2" id="KW-1133">Transmembrane helix</keyword>
<evidence type="ECO:0000256" key="1">
    <source>
        <dbReference type="SAM" id="MobiDB-lite"/>
    </source>
</evidence>
<name>A0AAV9GWC5_9PEZI</name>
<organism evidence="3 4">
    <name type="scientific">Podospora aff. communis PSN243</name>
    <dbReference type="NCBI Taxonomy" id="3040156"/>
    <lineage>
        <taxon>Eukaryota</taxon>
        <taxon>Fungi</taxon>
        <taxon>Dikarya</taxon>
        <taxon>Ascomycota</taxon>
        <taxon>Pezizomycotina</taxon>
        <taxon>Sordariomycetes</taxon>
        <taxon>Sordariomycetidae</taxon>
        <taxon>Sordariales</taxon>
        <taxon>Podosporaceae</taxon>
        <taxon>Podospora</taxon>
    </lineage>
</organism>
<feature type="region of interest" description="Disordered" evidence="1">
    <location>
        <begin position="187"/>
        <end position="220"/>
    </location>
</feature>
<keyword evidence="2" id="KW-0472">Membrane</keyword>
<comment type="caution">
    <text evidence="3">The sequence shown here is derived from an EMBL/GenBank/DDBJ whole genome shotgun (WGS) entry which is preliminary data.</text>
</comment>
<dbReference type="AlphaFoldDB" id="A0AAV9GWC5"/>
<dbReference type="Proteomes" id="UP001321760">
    <property type="component" value="Unassembled WGS sequence"/>
</dbReference>
<dbReference type="EMBL" id="MU865925">
    <property type="protein sequence ID" value="KAK4452214.1"/>
    <property type="molecule type" value="Genomic_DNA"/>
</dbReference>
<proteinExistence type="predicted"/>
<reference evidence="3" key="2">
    <citation type="submission" date="2023-05" db="EMBL/GenBank/DDBJ databases">
        <authorList>
            <consortium name="Lawrence Berkeley National Laboratory"/>
            <person name="Steindorff A."/>
            <person name="Hensen N."/>
            <person name="Bonometti L."/>
            <person name="Westerberg I."/>
            <person name="Brannstrom I.O."/>
            <person name="Guillou S."/>
            <person name="Cros-Aarteil S."/>
            <person name="Calhoun S."/>
            <person name="Haridas S."/>
            <person name="Kuo A."/>
            <person name="Mondo S."/>
            <person name="Pangilinan J."/>
            <person name="Riley R."/>
            <person name="Labutti K."/>
            <person name="Andreopoulos B."/>
            <person name="Lipzen A."/>
            <person name="Chen C."/>
            <person name="Yanf M."/>
            <person name="Daum C."/>
            <person name="Ng V."/>
            <person name="Clum A."/>
            <person name="Ohm R."/>
            <person name="Martin F."/>
            <person name="Silar P."/>
            <person name="Natvig D."/>
            <person name="Lalanne C."/>
            <person name="Gautier V."/>
            <person name="Ament-Velasquez S.L."/>
            <person name="Kruys A."/>
            <person name="Hutchinson M.I."/>
            <person name="Powell A.J."/>
            <person name="Barry K."/>
            <person name="Miller A.N."/>
            <person name="Grigoriev I.V."/>
            <person name="Debuchy R."/>
            <person name="Gladieux P."/>
            <person name="Thoren M.H."/>
            <person name="Johannesson H."/>
        </authorList>
    </citation>
    <scope>NUCLEOTIDE SEQUENCE</scope>
    <source>
        <strain evidence="3">PSN243</strain>
    </source>
</reference>
<keyword evidence="2" id="KW-0812">Transmembrane</keyword>
<evidence type="ECO:0000256" key="2">
    <source>
        <dbReference type="SAM" id="Phobius"/>
    </source>
</evidence>
<keyword evidence="4" id="KW-1185">Reference proteome</keyword>